<sequence length="434" mass="49752">MKKSGKTPLLRARQVEKVLNVGEIYIKLEGANPTGHKYDRVGEIVIKDAVARGYDSVLVNGSVNYIKSLIYFAELSDVKVFIPQFKNEMWKVKRFKSEMLLDLKTHMRKDQIAILKEIALESHYYLSVEGRLRTQLSKTALEEISEEIVNRLDHNVTTIYTQLNYGYTFTSIYSVLLKHWIDGKLEQIPNIVCGTPKIGESYSEAEANSKEPSKWEPVDEKLLSDLKKSVWETSGRLISVETEELNESVKFLRKMEHLKVTANEAYAFAAFYKQVKSGEIEKGRHVIILNEGRSDIKIENIHDFEEVSKKELVEYTRQWLAQYSDSSLETEDAIQNASERGFILLASRNGEYEGICVVVNLGFKDFIPTYHLAYIGTEKGSKGRGVGTELIQRALDLTNETLSLHVDLDNKGAKKLYEKLGFKHKYNRMIFQKQ</sequence>
<dbReference type="EMBL" id="JADKNH010000003">
    <property type="protein sequence ID" value="MBF4692658.1"/>
    <property type="molecule type" value="Genomic_DNA"/>
</dbReference>
<dbReference type="Pfam" id="PF00583">
    <property type="entry name" value="Acetyltransf_1"/>
    <property type="match status" value="1"/>
</dbReference>
<name>A0ABR9ZR75_9FIRM</name>
<keyword evidence="5" id="KW-1185">Reference proteome</keyword>
<dbReference type="InterPro" id="IPR000182">
    <property type="entry name" value="GNAT_dom"/>
</dbReference>
<accession>A0ABR9ZR75</accession>
<dbReference type="Pfam" id="PF00291">
    <property type="entry name" value="PALP"/>
    <property type="match status" value="1"/>
</dbReference>
<dbReference type="Gene3D" id="3.40.50.1100">
    <property type="match status" value="2"/>
</dbReference>
<dbReference type="InterPro" id="IPR016181">
    <property type="entry name" value="Acyl_CoA_acyltransferase"/>
</dbReference>
<keyword evidence="2" id="KW-0663">Pyridoxal phosphate</keyword>
<evidence type="ECO:0000313" key="4">
    <source>
        <dbReference type="EMBL" id="MBF4692658.1"/>
    </source>
</evidence>
<proteinExistence type="predicted"/>
<dbReference type="InterPro" id="IPR036052">
    <property type="entry name" value="TrpB-like_PALP_sf"/>
</dbReference>
<feature type="domain" description="N-acetyltransferase" evidence="3">
    <location>
        <begin position="299"/>
        <end position="434"/>
    </location>
</feature>
<organism evidence="4 5">
    <name type="scientific">Fusibacter ferrireducens</name>
    <dbReference type="NCBI Taxonomy" id="2785058"/>
    <lineage>
        <taxon>Bacteria</taxon>
        <taxon>Bacillati</taxon>
        <taxon>Bacillota</taxon>
        <taxon>Clostridia</taxon>
        <taxon>Eubacteriales</taxon>
        <taxon>Eubacteriales Family XII. Incertae Sedis</taxon>
        <taxon>Fusibacter</taxon>
    </lineage>
</organism>
<dbReference type="InterPro" id="IPR001926">
    <property type="entry name" value="TrpB-like_PALP"/>
</dbReference>
<dbReference type="PROSITE" id="PS51186">
    <property type="entry name" value="GNAT"/>
    <property type="match status" value="1"/>
</dbReference>
<comment type="caution">
    <text evidence="4">The sequence shown here is derived from an EMBL/GenBank/DDBJ whole genome shotgun (WGS) entry which is preliminary data.</text>
</comment>
<evidence type="ECO:0000256" key="2">
    <source>
        <dbReference type="ARBA" id="ARBA00022898"/>
    </source>
</evidence>
<gene>
    <name evidence="4" type="ORF">ISU02_05990</name>
</gene>
<reference evidence="4 5" key="1">
    <citation type="submission" date="2020-11" db="EMBL/GenBank/DDBJ databases">
        <title>Fusibacter basophilias sp. nov.</title>
        <authorList>
            <person name="Qiu D."/>
        </authorList>
    </citation>
    <scope>NUCLEOTIDE SEQUENCE [LARGE SCALE GENOMIC DNA]</scope>
    <source>
        <strain evidence="4 5">Q10-2</strain>
    </source>
</reference>
<evidence type="ECO:0000259" key="3">
    <source>
        <dbReference type="PROSITE" id="PS51186"/>
    </source>
</evidence>
<evidence type="ECO:0000256" key="1">
    <source>
        <dbReference type="ARBA" id="ARBA00001933"/>
    </source>
</evidence>
<dbReference type="SUPFAM" id="SSF53686">
    <property type="entry name" value="Tryptophan synthase beta subunit-like PLP-dependent enzymes"/>
    <property type="match status" value="1"/>
</dbReference>
<dbReference type="Proteomes" id="UP000614200">
    <property type="component" value="Unassembled WGS sequence"/>
</dbReference>
<comment type="cofactor">
    <cofactor evidence="1">
        <name>pyridoxal 5'-phosphate</name>
        <dbReference type="ChEBI" id="CHEBI:597326"/>
    </cofactor>
</comment>
<protein>
    <submittedName>
        <fullName evidence="4">Pyridoxal-phosphate dependent enzyme</fullName>
    </submittedName>
</protein>
<dbReference type="Gene3D" id="3.40.630.30">
    <property type="match status" value="1"/>
</dbReference>
<dbReference type="SUPFAM" id="SSF55729">
    <property type="entry name" value="Acyl-CoA N-acyltransferases (Nat)"/>
    <property type="match status" value="1"/>
</dbReference>
<evidence type="ECO:0000313" key="5">
    <source>
        <dbReference type="Proteomes" id="UP000614200"/>
    </source>
</evidence>
<dbReference type="RefSeq" id="WP_194700899.1">
    <property type="nucleotide sequence ID" value="NZ_JADKNH010000003.1"/>
</dbReference>